<dbReference type="InterPro" id="IPR029499">
    <property type="entry name" value="PduO-typ"/>
</dbReference>
<evidence type="ECO:0000256" key="10">
    <source>
        <dbReference type="ARBA" id="ARBA00033334"/>
    </source>
</evidence>
<comment type="pathway">
    <text evidence="1 14">Cofactor biosynthesis; adenosylcobalamin biosynthesis; adenosylcobalamin from cob(II)yrinate a,c-diamide: step 2/7.</text>
</comment>
<dbReference type="EMBL" id="VUNR01000007">
    <property type="protein sequence ID" value="MSU08386.1"/>
    <property type="molecule type" value="Genomic_DNA"/>
</dbReference>
<dbReference type="EC" id="2.5.1.17" evidence="3 14"/>
<evidence type="ECO:0000256" key="4">
    <source>
        <dbReference type="ARBA" id="ARBA00020963"/>
    </source>
</evidence>
<keyword evidence="6 14" id="KW-0808">Transferase</keyword>
<dbReference type="GO" id="GO:0009236">
    <property type="term" value="P:cobalamin biosynthetic process"/>
    <property type="evidence" value="ECO:0007669"/>
    <property type="project" value="UniProtKB-UniRule"/>
</dbReference>
<keyword evidence="17" id="KW-1185">Reference proteome</keyword>
<evidence type="ECO:0000256" key="2">
    <source>
        <dbReference type="ARBA" id="ARBA00007487"/>
    </source>
</evidence>
<evidence type="ECO:0000256" key="6">
    <source>
        <dbReference type="ARBA" id="ARBA00022679"/>
    </source>
</evidence>
<evidence type="ECO:0000256" key="9">
    <source>
        <dbReference type="ARBA" id="ARBA00031529"/>
    </source>
</evidence>
<sequence>MSLYTARGDSGMTDLSTGQRIAKNSWRVKAYGALDEFGSALGMARAFCENEKVKDLCLRLQKLNGLLMTDLASLNDYEPLITHDHVVYLEDMMDKMEEQMEPLHGFLIPGETKGGACLDLARTVARRAERVMWDLAKNEIVPDQDRILLNRISDFCFMLMRLEEDR</sequence>
<feature type="domain" description="Cobalamin adenosyltransferase-like" evidence="15">
    <location>
        <begin position="3"/>
        <end position="162"/>
    </location>
</feature>
<comment type="caution">
    <text evidence="16">The sequence shown here is derived from an EMBL/GenBank/DDBJ whole genome shotgun (WGS) entry which is preliminary data.</text>
</comment>
<dbReference type="SUPFAM" id="SSF89028">
    <property type="entry name" value="Cobalamin adenosyltransferase-like"/>
    <property type="match status" value="1"/>
</dbReference>
<accession>A0A6I2UHY5</accession>
<gene>
    <name evidence="16" type="ORF">FYJ84_05225</name>
</gene>
<evidence type="ECO:0000313" key="16">
    <source>
        <dbReference type="EMBL" id="MSU08386.1"/>
    </source>
</evidence>
<dbReference type="InterPro" id="IPR036451">
    <property type="entry name" value="CblAdoTrfase-like_sf"/>
</dbReference>
<evidence type="ECO:0000256" key="11">
    <source>
        <dbReference type="ARBA" id="ARBA00033354"/>
    </source>
</evidence>
<protein>
    <recommendedName>
        <fullName evidence="4 14">Corrinoid adenosyltransferase</fullName>
        <ecNumber evidence="3 14">2.5.1.17</ecNumber>
    </recommendedName>
    <alternativeName>
        <fullName evidence="9 14">Cob(II)alamin adenosyltransferase</fullName>
    </alternativeName>
    <alternativeName>
        <fullName evidence="11 14">Cob(II)yrinic acid a,c-diamide adenosyltransferase</fullName>
    </alternativeName>
    <alternativeName>
        <fullName evidence="10 14">Cobinamide/cobalamin adenosyltransferase</fullName>
    </alternativeName>
</protein>
<name>A0A6I2UHY5_9FIRM</name>
<dbReference type="GeneID" id="96778310"/>
<dbReference type="UniPathway" id="UPA00148">
    <property type="reaction ID" value="UER00233"/>
</dbReference>
<organism evidence="16 17">
    <name type="scientific">Anaerovibrio slackiae</name>
    <dbReference type="NCBI Taxonomy" id="2652309"/>
    <lineage>
        <taxon>Bacteria</taxon>
        <taxon>Bacillati</taxon>
        <taxon>Bacillota</taxon>
        <taxon>Negativicutes</taxon>
        <taxon>Selenomonadales</taxon>
        <taxon>Selenomonadaceae</taxon>
        <taxon>Anaerovibrio</taxon>
    </lineage>
</organism>
<dbReference type="Pfam" id="PF01923">
    <property type="entry name" value="Cob_adeno_trans"/>
    <property type="match status" value="1"/>
</dbReference>
<dbReference type="InterPro" id="IPR016030">
    <property type="entry name" value="CblAdoTrfase-like"/>
</dbReference>
<comment type="catalytic activity">
    <reaction evidence="13 14">
        <text>2 cob(II)alamin + reduced [electron-transfer flavoprotein] + 2 ATP = 2 adenosylcob(III)alamin + 2 triphosphate + oxidized [electron-transfer flavoprotein] + 3 H(+)</text>
        <dbReference type="Rhea" id="RHEA:28671"/>
        <dbReference type="Rhea" id="RHEA-COMP:10685"/>
        <dbReference type="Rhea" id="RHEA-COMP:10686"/>
        <dbReference type="ChEBI" id="CHEBI:15378"/>
        <dbReference type="ChEBI" id="CHEBI:16304"/>
        <dbReference type="ChEBI" id="CHEBI:18036"/>
        <dbReference type="ChEBI" id="CHEBI:18408"/>
        <dbReference type="ChEBI" id="CHEBI:30616"/>
        <dbReference type="ChEBI" id="CHEBI:57692"/>
        <dbReference type="ChEBI" id="CHEBI:58307"/>
        <dbReference type="EC" id="2.5.1.17"/>
    </reaction>
</comment>
<dbReference type="PANTHER" id="PTHR12213">
    <property type="entry name" value="CORRINOID ADENOSYLTRANSFERASE"/>
    <property type="match status" value="1"/>
</dbReference>
<evidence type="ECO:0000256" key="8">
    <source>
        <dbReference type="ARBA" id="ARBA00022840"/>
    </source>
</evidence>
<evidence type="ECO:0000256" key="7">
    <source>
        <dbReference type="ARBA" id="ARBA00022741"/>
    </source>
</evidence>
<evidence type="ECO:0000256" key="13">
    <source>
        <dbReference type="ARBA" id="ARBA00048692"/>
    </source>
</evidence>
<dbReference type="GO" id="GO:0005524">
    <property type="term" value="F:ATP binding"/>
    <property type="evidence" value="ECO:0007669"/>
    <property type="project" value="UniProtKB-UniRule"/>
</dbReference>
<evidence type="ECO:0000256" key="5">
    <source>
        <dbReference type="ARBA" id="ARBA00022573"/>
    </source>
</evidence>
<comment type="catalytic activity">
    <reaction evidence="12 14">
        <text>2 cob(II)yrinate a,c diamide + reduced [electron-transfer flavoprotein] + 2 ATP = 2 adenosylcob(III)yrinate a,c-diamide + 2 triphosphate + oxidized [electron-transfer flavoprotein] + 3 H(+)</text>
        <dbReference type="Rhea" id="RHEA:11528"/>
        <dbReference type="Rhea" id="RHEA-COMP:10685"/>
        <dbReference type="Rhea" id="RHEA-COMP:10686"/>
        <dbReference type="ChEBI" id="CHEBI:15378"/>
        <dbReference type="ChEBI" id="CHEBI:18036"/>
        <dbReference type="ChEBI" id="CHEBI:30616"/>
        <dbReference type="ChEBI" id="CHEBI:57692"/>
        <dbReference type="ChEBI" id="CHEBI:58307"/>
        <dbReference type="ChEBI" id="CHEBI:58503"/>
        <dbReference type="ChEBI" id="CHEBI:58537"/>
        <dbReference type="EC" id="2.5.1.17"/>
    </reaction>
</comment>
<dbReference type="AlphaFoldDB" id="A0A6I2UHY5"/>
<evidence type="ECO:0000313" key="17">
    <source>
        <dbReference type="Proteomes" id="UP000433181"/>
    </source>
</evidence>
<dbReference type="PANTHER" id="PTHR12213:SF0">
    <property type="entry name" value="CORRINOID ADENOSYLTRANSFERASE MMAB"/>
    <property type="match status" value="1"/>
</dbReference>
<dbReference type="Proteomes" id="UP000433181">
    <property type="component" value="Unassembled WGS sequence"/>
</dbReference>
<dbReference type="GO" id="GO:0008817">
    <property type="term" value="F:corrinoid adenosyltransferase activity"/>
    <property type="evidence" value="ECO:0007669"/>
    <property type="project" value="UniProtKB-UniRule"/>
</dbReference>
<keyword evidence="5 14" id="KW-0169">Cobalamin biosynthesis</keyword>
<evidence type="ECO:0000256" key="3">
    <source>
        <dbReference type="ARBA" id="ARBA00012454"/>
    </source>
</evidence>
<dbReference type="Gene3D" id="1.20.1200.10">
    <property type="entry name" value="Cobalamin adenosyltransferase-like"/>
    <property type="match status" value="1"/>
</dbReference>
<evidence type="ECO:0000256" key="12">
    <source>
        <dbReference type="ARBA" id="ARBA00048555"/>
    </source>
</evidence>
<keyword evidence="8 14" id="KW-0067">ATP-binding</keyword>
<reference evidence="16 17" key="1">
    <citation type="submission" date="2019-08" db="EMBL/GenBank/DDBJ databases">
        <title>In-depth cultivation of the pig gut microbiome towards novel bacterial diversity and tailored functional studies.</title>
        <authorList>
            <person name="Wylensek D."/>
            <person name="Hitch T.C.A."/>
            <person name="Clavel T."/>
        </authorList>
    </citation>
    <scope>NUCLEOTIDE SEQUENCE [LARGE SCALE GENOMIC DNA]</scope>
    <source>
        <strain evidence="16 17">WCA-693-APC-5D-A</strain>
    </source>
</reference>
<dbReference type="RefSeq" id="WP_154406550.1">
    <property type="nucleotide sequence ID" value="NZ_JAQXJM010000035.1"/>
</dbReference>
<evidence type="ECO:0000259" key="15">
    <source>
        <dbReference type="Pfam" id="PF01923"/>
    </source>
</evidence>
<evidence type="ECO:0000256" key="1">
    <source>
        <dbReference type="ARBA" id="ARBA00005121"/>
    </source>
</evidence>
<evidence type="ECO:0000256" key="14">
    <source>
        <dbReference type="RuleBase" id="RU366026"/>
    </source>
</evidence>
<keyword evidence="7 14" id="KW-0547">Nucleotide-binding</keyword>
<comment type="similarity">
    <text evidence="2 14">Belongs to the Cob(I)alamin adenosyltransferase family.</text>
</comment>
<proteinExistence type="inferred from homology"/>
<dbReference type="NCBIfam" id="TIGR00636">
    <property type="entry name" value="PduO_Nterm"/>
    <property type="match status" value="1"/>
</dbReference>